<dbReference type="Proteomes" id="UP001163046">
    <property type="component" value="Unassembled WGS sequence"/>
</dbReference>
<sequence>MARPVTLGIDVAFLARHTQDMGLLEGLYQEREREEQRQLEEVNRLGLQLPCYPTEVPLPFAEFIVESLDSNPSSAAEFWRRVAQVRARMQEREREREREGARRKGTFVTKIGNFCNENRELL</sequence>
<gene>
    <name evidence="1" type="ORF">OS493_006148</name>
</gene>
<dbReference type="AlphaFoldDB" id="A0A9X0A4C4"/>
<organism evidence="1 2">
    <name type="scientific">Desmophyllum pertusum</name>
    <dbReference type="NCBI Taxonomy" id="174260"/>
    <lineage>
        <taxon>Eukaryota</taxon>
        <taxon>Metazoa</taxon>
        <taxon>Cnidaria</taxon>
        <taxon>Anthozoa</taxon>
        <taxon>Hexacorallia</taxon>
        <taxon>Scleractinia</taxon>
        <taxon>Caryophylliina</taxon>
        <taxon>Caryophylliidae</taxon>
        <taxon>Desmophyllum</taxon>
    </lineage>
</organism>
<evidence type="ECO:0000313" key="1">
    <source>
        <dbReference type="EMBL" id="KAJ7393182.1"/>
    </source>
</evidence>
<dbReference type="EMBL" id="MU825398">
    <property type="protein sequence ID" value="KAJ7393182.1"/>
    <property type="molecule type" value="Genomic_DNA"/>
</dbReference>
<reference evidence="1" key="1">
    <citation type="submission" date="2023-01" db="EMBL/GenBank/DDBJ databases">
        <title>Genome assembly of the deep-sea coral Lophelia pertusa.</title>
        <authorList>
            <person name="Herrera S."/>
            <person name="Cordes E."/>
        </authorList>
    </citation>
    <scope>NUCLEOTIDE SEQUENCE</scope>
    <source>
        <strain evidence="1">USNM1676648</strain>
        <tissue evidence="1">Polyp</tissue>
    </source>
</reference>
<name>A0A9X0A4C4_9CNID</name>
<evidence type="ECO:0000313" key="2">
    <source>
        <dbReference type="Proteomes" id="UP001163046"/>
    </source>
</evidence>
<keyword evidence="2" id="KW-1185">Reference proteome</keyword>
<proteinExistence type="predicted"/>
<comment type="caution">
    <text evidence="1">The sequence shown here is derived from an EMBL/GenBank/DDBJ whole genome shotgun (WGS) entry which is preliminary data.</text>
</comment>
<protein>
    <submittedName>
        <fullName evidence="1">Uncharacterized protein</fullName>
    </submittedName>
</protein>
<accession>A0A9X0A4C4</accession>